<evidence type="ECO:0000256" key="3">
    <source>
        <dbReference type="ARBA" id="ARBA00022827"/>
    </source>
</evidence>
<dbReference type="InterPro" id="IPR016156">
    <property type="entry name" value="FAD/NAD-linked_Rdtase_dimer_sf"/>
</dbReference>
<dbReference type="SUPFAM" id="SSF51905">
    <property type="entry name" value="FAD/NAD(P)-binding domain"/>
    <property type="match status" value="2"/>
</dbReference>
<protein>
    <submittedName>
        <fullName evidence="7">Pyridine nucleotide-disulfide oxidoreductase</fullName>
    </submittedName>
</protein>
<dbReference type="Pfam" id="PF14759">
    <property type="entry name" value="Reductase_C"/>
    <property type="match status" value="1"/>
</dbReference>
<dbReference type="PRINTS" id="PR00411">
    <property type="entry name" value="PNDRDTASEI"/>
</dbReference>
<dbReference type="InterPro" id="IPR023753">
    <property type="entry name" value="FAD/NAD-binding_dom"/>
</dbReference>
<evidence type="ECO:0000313" key="7">
    <source>
        <dbReference type="EMBL" id="PDT50524.1"/>
    </source>
</evidence>
<proteinExistence type="predicted"/>
<dbReference type="Gene3D" id="3.30.390.30">
    <property type="match status" value="1"/>
</dbReference>
<organism evidence="7 8">
    <name type="scientific">Rhizobium fredii</name>
    <name type="common">Sinorhizobium fredii</name>
    <dbReference type="NCBI Taxonomy" id="380"/>
    <lineage>
        <taxon>Bacteria</taxon>
        <taxon>Pseudomonadati</taxon>
        <taxon>Pseudomonadota</taxon>
        <taxon>Alphaproteobacteria</taxon>
        <taxon>Hyphomicrobiales</taxon>
        <taxon>Rhizobiaceae</taxon>
        <taxon>Sinorhizobium/Ensifer group</taxon>
        <taxon>Sinorhizobium</taxon>
    </lineage>
</organism>
<dbReference type="GO" id="GO:0005737">
    <property type="term" value="C:cytoplasm"/>
    <property type="evidence" value="ECO:0007669"/>
    <property type="project" value="TreeGrafter"/>
</dbReference>
<evidence type="ECO:0000259" key="6">
    <source>
        <dbReference type="Pfam" id="PF14759"/>
    </source>
</evidence>
<keyword evidence="2" id="KW-0285">Flavoprotein</keyword>
<dbReference type="PANTHER" id="PTHR43557:SF2">
    <property type="entry name" value="RIESKE DOMAIN-CONTAINING PROTEIN-RELATED"/>
    <property type="match status" value="1"/>
</dbReference>
<evidence type="ECO:0000256" key="2">
    <source>
        <dbReference type="ARBA" id="ARBA00022630"/>
    </source>
</evidence>
<evidence type="ECO:0000259" key="5">
    <source>
        <dbReference type="Pfam" id="PF07992"/>
    </source>
</evidence>
<dbReference type="RefSeq" id="WP_097586560.1">
    <property type="nucleotide sequence ID" value="NZ_NWTC01000001.1"/>
</dbReference>
<dbReference type="SUPFAM" id="SSF55424">
    <property type="entry name" value="FAD/NAD-linked reductases, dimerisation (C-terminal) domain"/>
    <property type="match status" value="1"/>
</dbReference>
<dbReference type="InterPro" id="IPR050446">
    <property type="entry name" value="FAD-oxidoreductase/Apoptosis"/>
</dbReference>
<feature type="domain" description="Reductase C-terminal" evidence="6">
    <location>
        <begin position="317"/>
        <end position="393"/>
    </location>
</feature>
<sequence length="396" mass="42184">MRHVVIIGAGQAGSSLAAKLRGLGFDGRVTLIGDEAHPPYQRPPLSKAYLTGKLDADRLALRGPSFYAERGIDLRLATKVTRIIPAKKRIELSAESLAYDDLVLATGATPIRLPADIGGSLANVFTLRTIADVEEITPHIGAGKRALIIGGGYIGLEVAAALSQAGVSVTLVELQERILGRVAAAETSAYFRSLHAERGVRLVEGVGLVSLEGEDRVRRARLSGGSCIDVDFVIVGIGVRPSVALAEATGLAVENGICVDALGRTSEAAIWAAGDCASFLWDGRRLRIESVPHAIDQAETVAANILGANRDYRPRPWFWSDQFDVKLQIAGLNTGYNRIVERKGAKPGSCSYWYFAGEKLLAVDAINDARAYMTAKKLIDAGRSPSPLDVADGVFT</sequence>
<evidence type="ECO:0000313" key="8">
    <source>
        <dbReference type="Proteomes" id="UP000220353"/>
    </source>
</evidence>
<dbReference type="Proteomes" id="UP000220353">
    <property type="component" value="Unassembled WGS sequence"/>
</dbReference>
<comment type="cofactor">
    <cofactor evidence="1">
        <name>FAD</name>
        <dbReference type="ChEBI" id="CHEBI:57692"/>
    </cofactor>
</comment>
<keyword evidence="4" id="KW-0560">Oxidoreductase</keyword>
<gene>
    <name evidence="7" type="ORF">CO661_02630</name>
</gene>
<evidence type="ECO:0000256" key="4">
    <source>
        <dbReference type="ARBA" id="ARBA00023002"/>
    </source>
</evidence>
<dbReference type="Pfam" id="PF07992">
    <property type="entry name" value="Pyr_redox_2"/>
    <property type="match status" value="1"/>
</dbReference>
<feature type="domain" description="FAD/NAD(P)-binding" evidence="5">
    <location>
        <begin position="3"/>
        <end position="298"/>
    </location>
</feature>
<comment type="caution">
    <text evidence="7">The sequence shown here is derived from an EMBL/GenBank/DDBJ whole genome shotgun (WGS) entry which is preliminary data.</text>
</comment>
<name>A0A2A6M6T6_RHIFR</name>
<dbReference type="GO" id="GO:0016651">
    <property type="term" value="F:oxidoreductase activity, acting on NAD(P)H"/>
    <property type="evidence" value="ECO:0007669"/>
    <property type="project" value="TreeGrafter"/>
</dbReference>
<dbReference type="AlphaFoldDB" id="A0A2A6M6T6"/>
<dbReference type="PANTHER" id="PTHR43557">
    <property type="entry name" value="APOPTOSIS-INDUCING FACTOR 1"/>
    <property type="match status" value="1"/>
</dbReference>
<dbReference type="PRINTS" id="PR00368">
    <property type="entry name" value="FADPNR"/>
</dbReference>
<dbReference type="EMBL" id="NWTC01000001">
    <property type="protein sequence ID" value="PDT50524.1"/>
    <property type="molecule type" value="Genomic_DNA"/>
</dbReference>
<keyword evidence="3" id="KW-0274">FAD</keyword>
<accession>A0A2A6M6T6</accession>
<reference evidence="7 8" key="1">
    <citation type="submission" date="2017-09" db="EMBL/GenBank/DDBJ databases">
        <title>Comparative genomics of rhizobia isolated from Phaseolus vulgaris in China.</title>
        <authorList>
            <person name="Tong W."/>
        </authorList>
    </citation>
    <scope>NUCLEOTIDE SEQUENCE [LARGE SCALE GENOMIC DNA]</scope>
    <source>
        <strain evidence="7 8">PCH1</strain>
    </source>
</reference>
<dbReference type="InterPro" id="IPR036188">
    <property type="entry name" value="FAD/NAD-bd_sf"/>
</dbReference>
<dbReference type="Gene3D" id="3.50.50.60">
    <property type="entry name" value="FAD/NAD(P)-binding domain"/>
    <property type="match status" value="2"/>
</dbReference>
<dbReference type="InterPro" id="IPR028202">
    <property type="entry name" value="Reductase_C"/>
</dbReference>
<evidence type="ECO:0000256" key="1">
    <source>
        <dbReference type="ARBA" id="ARBA00001974"/>
    </source>
</evidence>